<name>A0ABW2IKI2_9PROT</name>
<keyword evidence="8" id="KW-1185">Reference proteome</keyword>
<keyword evidence="5 6" id="KW-0472">Membrane</keyword>
<comment type="caution">
    <text evidence="7">The sequence shown here is derived from an EMBL/GenBank/DDBJ whole genome shotgun (WGS) entry which is preliminary data.</text>
</comment>
<protein>
    <submittedName>
        <fullName evidence="7">YitT family protein</fullName>
    </submittedName>
</protein>
<keyword evidence="4 6" id="KW-1133">Transmembrane helix</keyword>
<evidence type="ECO:0000256" key="2">
    <source>
        <dbReference type="ARBA" id="ARBA00022475"/>
    </source>
</evidence>
<sequence>MTSHKKSPEQHSWYEDIFAMLLGLSLISFGVVMYLETQVFTGGMAGFSLLLQYATGWEFSTIFFIANLPFYILAFLRMGLLFTFKTFLIVTLISVFSKILPIWVQFSELDPLFASVFGGLLIGSGILFLFRHRAGVGGMSIFAQFLQDKNLVNAGYFMLGFDVLVLVSGFFVLPWESVLISIAGAVATNLVIAVNHRPGRYTGMSIEKHVLGR</sequence>
<evidence type="ECO:0000313" key="7">
    <source>
        <dbReference type="EMBL" id="MFC7291454.1"/>
    </source>
</evidence>
<evidence type="ECO:0000256" key="5">
    <source>
        <dbReference type="ARBA" id="ARBA00023136"/>
    </source>
</evidence>
<dbReference type="Proteomes" id="UP001596492">
    <property type="component" value="Unassembled WGS sequence"/>
</dbReference>
<dbReference type="EMBL" id="JBHTBR010000004">
    <property type="protein sequence ID" value="MFC7291454.1"/>
    <property type="molecule type" value="Genomic_DNA"/>
</dbReference>
<dbReference type="InterPro" id="IPR051461">
    <property type="entry name" value="UPF0750_membrane"/>
</dbReference>
<keyword evidence="2" id="KW-1003">Cell membrane</keyword>
<evidence type="ECO:0000256" key="6">
    <source>
        <dbReference type="SAM" id="Phobius"/>
    </source>
</evidence>
<comment type="subcellular location">
    <subcellularLocation>
        <location evidence="1">Cell membrane</location>
        <topology evidence="1">Multi-pass membrane protein</topology>
    </subcellularLocation>
</comment>
<gene>
    <name evidence="7" type="ORF">ACFQS8_07500</name>
</gene>
<evidence type="ECO:0000256" key="4">
    <source>
        <dbReference type="ARBA" id="ARBA00022989"/>
    </source>
</evidence>
<dbReference type="PANTHER" id="PTHR33545">
    <property type="entry name" value="UPF0750 MEMBRANE PROTEIN YITT-RELATED"/>
    <property type="match status" value="1"/>
</dbReference>
<accession>A0ABW2IKI2</accession>
<reference evidence="8" key="1">
    <citation type="journal article" date="2019" name="Int. J. Syst. Evol. Microbiol.">
        <title>The Global Catalogue of Microorganisms (GCM) 10K type strain sequencing project: providing services to taxonomists for standard genome sequencing and annotation.</title>
        <authorList>
            <consortium name="The Broad Institute Genomics Platform"/>
            <consortium name="The Broad Institute Genome Sequencing Center for Infectious Disease"/>
            <person name="Wu L."/>
            <person name="Ma J."/>
        </authorList>
    </citation>
    <scope>NUCLEOTIDE SEQUENCE [LARGE SCALE GENOMIC DNA]</scope>
    <source>
        <strain evidence="8">CCUG 51308</strain>
    </source>
</reference>
<feature type="transmembrane region" description="Helical" evidence="6">
    <location>
        <begin position="12"/>
        <end position="35"/>
    </location>
</feature>
<feature type="transmembrane region" description="Helical" evidence="6">
    <location>
        <begin position="55"/>
        <end position="75"/>
    </location>
</feature>
<evidence type="ECO:0000256" key="3">
    <source>
        <dbReference type="ARBA" id="ARBA00022692"/>
    </source>
</evidence>
<evidence type="ECO:0000256" key="1">
    <source>
        <dbReference type="ARBA" id="ARBA00004651"/>
    </source>
</evidence>
<organism evidence="7 8">
    <name type="scientific">Hirschia litorea</name>
    <dbReference type="NCBI Taxonomy" id="1199156"/>
    <lineage>
        <taxon>Bacteria</taxon>
        <taxon>Pseudomonadati</taxon>
        <taxon>Pseudomonadota</taxon>
        <taxon>Alphaproteobacteria</taxon>
        <taxon>Hyphomonadales</taxon>
        <taxon>Hyphomonadaceae</taxon>
        <taxon>Hirschia</taxon>
    </lineage>
</organism>
<dbReference type="InterPro" id="IPR003740">
    <property type="entry name" value="YitT"/>
</dbReference>
<dbReference type="PANTHER" id="PTHR33545:SF5">
    <property type="entry name" value="UPF0750 MEMBRANE PROTEIN YITT"/>
    <property type="match status" value="1"/>
</dbReference>
<feature type="transmembrane region" description="Helical" evidence="6">
    <location>
        <begin position="112"/>
        <end position="130"/>
    </location>
</feature>
<dbReference type="Pfam" id="PF02588">
    <property type="entry name" value="YitT_membrane"/>
    <property type="match status" value="1"/>
</dbReference>
<evidence type="ECO:0000313" key="8">
    <source>
        <dbReference type="Proteomes" id="UP001596492"/>
    </source>
</evidence>
<feature type="transmembrane region" description="Helical" evidence="6">
    <location>
        <begin position="87"/>
        <end position="106"/>
    </location>
</feature>
<feature type="transmembrane region" description="Helical" evidence="6">
    <location>
        <begin position="178"/>
        <end position="195"/>
    </location>
</feature>
<keyword evidence="3 6" id="KW-0812">Transmembrane</keyword>
<proteinExistence type="predicted"/>
<feature type="transmembrane region" description="Helical" evidence="6">
    <location>
        <begin position="151"/>
        <end position="172"/>
    </location>
</feature>
<dbReference type="RefSeq" id="WP_382166684.1">
    <property type="nucleotide sequence ID" value="NZ_JBHTBR010000004.1"/>
</dbReference>